<comment type="caution">
    <text evidence="2">The sequence shown here is derived from an EMBL/GenBank/DDBJ whole genome shotgun (WGS) entry which is preliminary data.</text>
</comment>
<evidence type="ECO:0000313" key="2">
    <source>
        <dbReference type="EMBL" id="MPC28183.1"/>
    </source>
</evidence>
<evidence type="ECO:0000313" key="3">
    <source>
        <dbReference type="Proteomes" id="UP000324222"/>
    </source>
</evidence>
<sequence>MAVVVAELWVWFMRREGGRGGEGGAVGYEGGLVAVEGLVEEGKKKEEEEEQQVTRDRLMGKG</sequence>
<dbReference type="Proteomes" id="UP000324222">
    <property type="component" value="Unassembled WGS sequence"/>
</dbReference>
<name>A0A5B7E4H7_PORTR</name>
<protein>
    <submittedName>
        <fullName evidence="2">Uncharacterized protein</fullName>
    </submittedName>
</protein>
<organism evidence="2 3">
    <name type="scientific">Portunus trituberculatus</name>
    <name type="common">Swimming crab</name>
    <name type="synonym">Neptunus trituberculatus</name>
    <dbReference type="NCBI Taxonomy" id="210409"/>
    <lineage>
        <taxon>Eukaryota</taxon>
        <taxon>Metazoa</taxon>
        <taxon>Ecdysozoa</taxon>
        <taxon>Arthropoda</taxon>
        <taxon>Crustacea</taxon>
        <taxon>Multicrustacea</taxon>
        <taxon>Malacostraca</taxon>
        <taxon>Eumalacostraca</taxon>
        <taxon>Eucarida</taxon>
        <taxon>Decapoda</taxon>
        <taxon>Pleocyemata</taxon>
        <taxon>Brachyura</taxon>
        <taxon>Eubrachyura</taxon>
        <taxon>Portunoidea</taxon>
        <taxon>Portunidae</taxon>
        <taxon>Portuninae</taxon>
        <taxon>Portunus</taxon>
    </lineage>
</organism>
<dbReference type="EMBL" id="VSRR010001869">
    <property type="protein sequence ID" value="MPC28183.1"/>
    <property type="molecule type" value="Genomic_DNA"/>
</dbReference>
<accession>A0A5B7E4H7</accession>
<dbReference type="AlphaFoldDB" id="A0A5B7E4H7"/>
<gene>
    <name evidence="2" type="ORF">E2C01_021378</name>
</gene>
<reference evidence="2 3" key="1">
    <citation type="submission" date="2019-05" db="EMBL/GenBank/DDBJ databases">
        <title>Another draft genome of Portunus trituberculatus and its Hox gene families provides insights of decapod evolution.</title>
        <authorList>
            <person name="Jeong J.-H."/>
            <person name="Song I."/>
            <person name="Kim S."/>
            <person name="Choi T."/>
            <person name="Kim D."/>
            <person name="Ryu S."/>
            <person name="Kim W."/>
        </authorList>
    </citation>
    <scope>NUCLEOTIDE SEQUENCE [LARGE SCALE GENOMIC DNA]</scope>
    <source>
        <tissue evidence="2">Muscle</tissue>
    </source>
</reference>
<feature type="region of interest" description="Disordered" evidence="1">
    <location>
        <begin position="41"/>
        <end position="62"/>
    </location>
</feature>
<keyword evidence="3" id="KW-1185">Reference proteome</keyword>
<proteinExistence type="predicted"/>
<evidence type="ECO:0000256" key="1">
    <source>
        <dbReference type="SAM" id="MobiDB-lite"/>
    </source>
</evidence>